<evidence type="ECO:0000313" key="2">
    <source>
        <dbReference type="EMBL" id="XCD03349.1"/>
    </source>
</evidence>
<reference evidence="2" key="1">
    <citation type="submission" date="2024-03" db="EMBL/GenBank/DDBJ databases">
        <title>Diverse circular DNA viruses in blood, oral, and fecal samples of captive lemurs.</title>
        <authorList>
            <person name="Paietta E.N."/>
            <person name="Kraberger S."/>
            <person name="Lund M.C."/>
            <person name="Custer J.M."/>
            <person name="Vargas K.M."/>
            <person name="Ehmke E.E."/>
            <person name="Yoder A.D."/>
            <person name="Varsani A."/>
        </authorList>
    </citation>
    <scope>NUCLEOTIDE SEQUENCE</scope>
    <source>
        <strain evidence="2">Duke_18_53</strain>
        <strain evidence="3">Duke_23FS_41</strain>
        <strain evidence="4">Duke_28FS_75</strain>
    </source>
</reference>
<evidence type="ECO:0000313" key="4">
    <source>
        <dbReference type="EMBL" id="XCD07803.1"/>
    </source>
</evidence>
<organism evidence="2">
    <name type="scientific">Dulem virus 193</name>
    <dbReference type="NCBI Taxonomy" id="3145670"/>
    <lineage>
        <taxon>Viruses</taxon>
        <taxon>Monodnaviria</taxon>
        <taxon>Sangervirae</taxon>
        <taxon>Phixviricota</taxon>
        <taxon>Malgrandaviricetes</taxon>
        <taxon>Petitvirales</taxon>
        <taxon>Microviridae</taxon>
        <taxon>Microvirus</taxon>
    </lineage>
</organism>
<dbReference type="EMBL" id="PP511464">
    <property type="protein sequence ID" value="XCD04470.1"/>
    <property type="molecule type" value="Genomic_DNA"/>
</dbReference>
<feature type="domain" description="Replication-associated protein ORF2/G2P" evidence="1">
    <location>
        <begin position="93"/>
        <end position="222"/>
    </location>
</feature>
<dbReference type="EMBL" id="PP511813">
    <property type="protein sequence ID" value="XCD07803.1"/>
    <property type="molecule type" value="Genomic_DNA"/>
</dbReference>
<sequence length="342" mass="39453">MACYHPLKGFKLPLKTVNGKDDYKVTGYDAKCIISDDLKSWDVLDFVPSHTQSVVITESIDIPCGQCIGCRLKRSRDWATRCMLESAYHESSSFLTLTYSDLNLPFHEYIDVDGVINQKSTLVKDDLQRFWKRLRKNLDSKGLPKIRYFGCGEYGSQTARPHYHAIVFGLDVPDKKEFRKSGSGFMVYTSDWLNSIWKNGLVFVGSVTYESCQYVAKYVVKKLTGDNADVYERYNFEPEFNVFSNRPGIGRDYFDSHAFDIYKNDELILSGGKTVPPPRYFDKCMDELDEELMSGVKDRRAEVAEALKDAKMRQTAVSYQDVLKAEERNVKRNFERFQRNCV</sequence>
<dbReference type="EMBL" id="PP511346">
    <property type="protein sequence ID" value="XCD03349.1"/>
    <property type="molecule type" value="Genomic_DNA"/>
</dbReference>
<proteinExistence type="predicted"/>
<evidence type="ECO:0000259" key="1">
    <source>
        <dbReference type="Pfam" id="PF23343"/>
    </source>
</evidence>
<protein>
    <submittedName>
        <fullName evidence="2">Replication initiator protein</fullName>
    </submittedName>
</protein>
<accession>A0AAU8AUT4</accession>
<dbReference type="InterPro" id="IPR056906">
    <property type="entry name" value="ORF2/G2P_dom"/>
</dbReference>
<dbReference type="Pfam" id="PF23343">
    <property type="entry name" value="REP_ORF2-G2P"/>
    <property type="match status" value="1"/>
</dbReference>
<name>A0AAU8AUT4_9VIRU</name>
<evidence type="ECO:0000313" key="3">
    <source>
        <dbReference type="EMBL" id="XCD04470.1"/>
    </source>
</evidence>